<dbReference type="PANTHER" id="PTHR30050">
    <property type="entry name" value="CHROMOSOMAL REPLICATION INITIATOR PROTEIN DNAA"/>
    <property type="match status" value="1"/>
</dbReference>
<name>A0A382HXV1_9ZZZZ</name>
<protein>
    <recommendedName>
        <fullName evidence="1">AAA+ ATPase domain-containing protein</fullName>
    </recommendedName>
</protein>
<sequence>MPSSGLSSKEAPKLWRSVLGRLEIELNKPTYKTFLQETEGIAFKENKLIIEAPSIFICDGLNNRLKITILHALAAVTTQKIEVFFVPKGSHQAKNSSIRTKDVIGRVQEKLNLDNYIQTTGNRRALSICRNVTDEISGAISPIIISGESGFGKTHLLHAIANEAAIKNWPIGIFTAEEFTTTFMESVRDSKLTIFQKKMRSRKLLVIDDFEELAGKNGTQKELMRTVDAINSNNGHIIIGCSGPLKTFSIIESLKSRLEAGISTEIAPPFGEEQRDFIYERIQTLKTSLPNWAVEKMIKTNFKNIRTLQSTVHGAIILEREKVLRPEQFEALLVANRENDPNKASIKSQLSTITQSFGLTEEAIRGR</sequence>
<dbReference type="Gene3D" id="3.40.50.300">
    <property type="entry name" value="P-loop containing nucleotide triphosphate hydrolases"/>
    <property type="match status" value="1"/>
</dbReference>
<dbReference type="InterPro" id="IPR020591">
    <property type="entry name" value="Chromosome_initiator_DnaA-like"/>
</dbReference>
<dbReference type="AlphaFoldDB" id="A0A382HXV1"/>
<dbReference type="GO" id="GO:0003688">
    <property type="term" value="F:DNA replication origin binding"/>
    <property type="evidence" value="ECO:0007669"/>
    <property type="project" value="TreeGrafter"/>
</dbReference>
<dbReference type="PANTHER" id="PTHR30050:SF2">
    <property type="entry name" value="CHROMOSOMAL REPLICATION INITIATOR PROTEIN DNAA"/>
    <property type="match status" value="1"/>
</dbReference>
<gene>
    <name evidence="2" type="ORF">METZ01_LOCUS244763</name>
</gene>
<dbReference type="InterPro" id="IPR024633">
    <property type="entry name" value="DnaA_N_dom"/>
</dbReference>
<dbReference type="EMBL" id="UINC01063846">
    <property type="protein sequence ID" value="SVB91909.1"/>
    <property type="molecule type" value="Genomic_DNA"/>
</dbReference>
<dbReference type="Pfam" id="PF00308">
    <property type="entry name" value="Bac_DnaA"/>
    <property type="match status" value="1"/>
</dbReference>
<dbReference type="InterPro" id="IPR013317">
    <property type="entry name" value="DnaA_dom"/>
</dbReference>
<dbReference type="SUPFAM" id="SSF52540">
    <property type="entry name" value="P-loop containing nucleoside triphosphate hydrolases"/>
    <property type="match status" value="1"/>
</dbReference>
<dbReference type="Gene3D" id="3.30.300.180">
    <property type="match status" value="1"/>
</dbReference>
<dbReference type="CDD" id="cd00009">
    <property type="entry name" value="AAA"/>
    <property type="match status" value="1"/>
</dbReference>
<dbReference type="GO" id="GO:0006270">
    <property type="term" value="P:DNA replication initiation"/>
    <property type="evidence" value="ECO:0007669"/>
    <property type="project" value="TreeGrafter"/>
</dbReference>
<dbReference type="SMART" id="SM00382">
    <property type="entry name" value="AAA"/>
    <property type="match status" value="1"/>
</dbReference>
<feature type="non-terminal residue" evidence="2">
    <location>
        <position position="367"/>
    </location>
</feature>
<dbReference type="PRINTS" id="PR00051">
    <property type="entry name" value="DNAA"/>
</dbReference>
<dbReference type="InterPro" id="IPR038454">
    <property type="entry name" value="DnaA_N_sf"/>
</dbReference>
<dbReference type="Pfam" id="PF11638">
    <property type="entry name" value="DnaA_N"/>
    <property type="match status" value="1"/>
</dbReference>
<evidence type="ECO:0000259" key="1">
    <source>
        <dbReference type="SMART" id="SM00382"/>
    </source>
</evidence>
<dbReference type="GO" id="GO:0005886">
    <property type="term" value="C:plasma membrane"/>
    <property type="evidence" value="ECO:0007669"/>
    <property type="project" value="TreeGrafter"/>
</dbReference>
<feature type="domain" description="AAA+ ATPase" evidence="1">
    <location>
        <begin position="139"/>
        <end position="264"/>
    </location>
</feature>
<proteinExistence type="predicted"/>
<dbReference type="InterPro" id="IPR003593">
    <property type="entry name" value="AAA+_ATPase"/>
</dbReference>
<accession>A0A382HXV1</accession>
<reference evidence="2" key="1">
    <citation type="submission" date="2018-05" db="EMBL/GenBank/DDBJ databases">
        <authorList>
            <person name="Lanie J.A."/>
            <person name="Ng W.-L."/>
            <person name="Kazmierczak K.M."/>
            <person name="Andrzejewski T.M."/>
            <person name="Davidsen T.M."/>
            <person name="Wayne K.J."/>
            <person name="Tettelin H."/>
            <person name="Glass J.I."/>
            <person name="Rusch D."/>
            <person name="Podicherti R."/>
            <person name="Tsui H.-C.T."/>
            <person name="Winkler M.E."/>
        </authorList>
    </citation>
    <scope>NUCLEOTIDE SEQUENCE</scope>
</reference>
<dbReference type="InterPro" id="IPR027417">
    <property type="entry name" value="P-loop_NTPase"/>
</dbReference>
<organism evidence="2">
    <name type="scientific">marine metagenome</name>
    <dbReference type="NCBI Taxonomy" id="408172"/>
    <lineage>
        <taxon>unclassified sequences</taxon>
        <taxon>metagenomes</taxon>
        <taxon>ecological metagenomes</taxon>
    </lineage>
</organism>
<evidence type="ECO:0000313" key="2">
    <source>
        <dbReference type="EMBL" id="SVB91909.1"/>
    </source>
</evidence>